<name>Q6IM48_DROME</name>
<organism evidence="1">
    <name type="scientific">Drosophila melanogaster</name>
    <name type="common">Fruit fly</name>
    <dbReference type="NCBI Taxonomy" id="7227"/>
    <lineage>
        <taxon>Eukaryota</taxon>
        <taxon>Metazoa</taxon>
        <taxon>Ecdysozoa</taxon>
        <taxon>Arthropoda</taxon>
        <taxon>Hexapoda</taxon>
        <taxon>Insecta</taxon>
        <taxon>Pterygota</taxon>
        <taxon>Neoptera</taxon>
        <taxon>Endopterygota</taxon>
        <taxon>Diptera</taxon>
        <taxon>Brachycera</taxon>
        <taxon>Muscomorpha</taxon>
        <taxon>Ephydroidea</taxon>
        <taxon>Drosophilidae</taxon>
        <taxon>Drosophila</taxon>
        <taxon>Sophophora</taxon>
    </lineage>
</organism>
<evidence type="ECO:0000313" key="1">
    <source>
        <dbReference type="EMBL" id="DAA02662.1"/>
    </source>
</evidence>
<gene>
    <name evidence="1" type="ORF">HDC07491</name>
</gene>
<sequence length="102" mass="10906">MRGRRVMESRMEKPSLSAHCCLRLFGYFFWPTKQQARACRSGFLNFCRARSCSVSGSGSASIVNRALLTGSGGGDGGGIGSGNEGRTLYEVIKNLIIIVVAA</sequence>
<dbReference type="EMBL" id="BK001818">
    <property type="protein sequence ID" value="DAA02662.1"/>
    <property type="molecule type" value="Genomic_DNA"/>
</dbReference>
<protein>
    <submittedName>
        <fullName evidence="1">HDC07491</fullName>
    </submittedName>
</protein>
<dbReference type="AlphaFoldDB" id="Q6IM48"/>
<accession>Q6IM48</accession>
<reference evidence="1" key="1">
    <citation type="journal article" date="2003" name="Genome Biol.">
        <title>An integrated gene annotation and transcriptional profiling approach towards the full gene content of the Drosophila genome.</title>
        <authorList>
            <person name="Hild M."/>
            <person name="Beckmann B."/>
            <person name="Haas S.A."/>
            <person name="Koch B."/>
            <person name="Solovyev V."/>
            <person name="Busold C."/>
            <person name="Fellenberg K."/>
            <person name="Boutros M."/>
            <person name="Vingron M."/>
            <person name="Sauer F."/>
            <person name="Hoheisel J.D."/>
            <person name="Paro R."/>
        </authorList>
    </citation>
    <scope>NUCLEOTIDE SEQUENCE</scope>
</reference>
<proteinExistence type="predicted"/>